<sequence>MWSKTQEPTRNSSNFGWATPTLSHRDGDVAPVFSAQLEDWLSFQHKWHWDNRGQTIRGEGEGFAAHLESRKRRYLHQGEVYVVSDPLFEDTVRHAWEYEDMFLEASGKEGFTAYAQAVRQRLASHNFTKPVQLAKDPRQQDVWTTVEYLNYIDWWQDHYTTAMKRSQSVIIKLLDSQKLVGQENWENWAQNMEQLLTAVNLWPLIQEAIEKDDEVPYSLKTSAVDVDGHSSKASSKVKDKTDKKEPASETFSSSQKAIVYLSITQNIKPEAGYRIAGLRDPGIIWIALRRAFSGMTIDQVSSVLDDLSAIRYSDHGDDFVARYRLLMDRVERQKIDYSAMSRICNFRAAIRASFPTLHREISRDYNRGIYSTTENLIYQLQEEIYIRKSQDETFATHMGRSPAPPAAPVTPASPAGANKGNKQRKKNRDKGGSGGARGPDQKDPGASNTTVVWCFECGELNKKKGHDGCNQRILKQVLQAASKGAANGSSRGSSGAGGTTPATHCTSFATFNWLVDIGEPFPFFSNPKKCLKLDKILDWTHEHKFRKPKGFAWEAPDDAHLVRVVDRVAQWDEPRVDKYGNVL</sequence>
<proteinExistence type="predicted"/>
<reference evidence="2" key="1">
    <citation type="submission" date="2023-10" db="EMBL/GenBank/DDBJ databases">
        <authorList>
            <person name="Hackl T."/>
        </authorList>
    </citation>
    <scope>NUCLEOTIDE SEQUENCE</scope>
</reference>
<evidence type="ECO:0000313" key="3">
    <source>
        <dbReference type="Proteomes" id="UP001295740"/>
    </source>
</evidence>
<dbReference type="AlphaFoldDB" id="A0AAI8YIK9"/>
<evidence type="ECO:0000256" key="1">
    <source>
        <dbReference type="SAM" id="MobiDB-lite"/>
    </source>
</evidence>
<dbReference type="EMBL" id="CAUWAG010000012">
    <property type="protein sequence ID" value="CAJ2508610.1"/>
    <property type="molecule type" value="Genomic_DNA"/>
</dbReference>
<feature type="compositionally biased region" description="Basic and acidic residues" evidence="1">
    <location>
        <begin position="229"/>
        <end position="247"/>
    </location>
</feature>
<feature type="region of interest" description="Disordered" evidence="1">
    <location>
        <begin position="396"/>
        <end position="446"/>
    </location>
</feature>
<evidence type="ECO:0000313" key="2">
    <source>
        <dbReference type="EMBL" id="CAJ2508610.1"/>
    </source>
</evidence>
<name>A0AAI8YIK9_9PEZI</name>
<gene>
    <name evidence="2" type="ORF">KHLLAP_LOCUS9078</name>
</gene>
<keyword evidence="3" id="KW-1185">Reference proteome</keyword>
<feature type="region of interest" description="Disordered" evidence="1">
    <location>
        <begin position="229"/>
        <end position="249"/>
    </location>
</feature>
<dbReference type="Proteomes" id="UP001295740">
    <property type="component" value="Unassembled WGS sequence"/>
</dbReference>
<comment type="caution">
    <text evidence="2">The sequence shown here is derived from an EMBL/GenBank/DDBJ whole genome shotgun (WGS) entry which is preliminary data.</text>
</comment>
<accession>A0AAI8YIK9</accession>
<organism evidence="2 3">
    <name type="scientific">Anthostomella pinea</name>
    <dbReference type="NCBI Taxonomy" id="933095"/>
    <lineage>
        <taxon>Eukaryota</taxon>
        <taxon>Fungi</taxon>
        <taxon>Dikarya</taxon>
        <taxon>Ascomycota</taxon>
        <taxon>Pezizomycotina</taxon>
        <taxon>Sordariomycetes</taxon>
        <taxon>Xylariomycetidae</taxon>
        <taxon>Xylariales</taxon>
        <taxon>Xylariaceae</taxon>
        <taxon>Anthostomella</taxon>
    </lineage>
</organism>
<protein>
    <submittedName>
        <fullName evidence="2">Uu.00g136360.m01.CDS01</fullName>
    </submittedName>
</protein>